<evidence type="ECO:0000256" key="1">
    <source>
        <dbReference type="SAM" id="MobiDB-lite"/>
    </source>
</evidence>
<dbReference type="Proteomes" id="UP000076874">
    <property type="component" value="Unassembled WGS sequence"/>
</dbReference>
<evidence type="ECO:0000313" key="2">
    <source>
        <dbReference type="EMBL" id="OAA54975.1"/>
    </source>
</evidence>
<feature type="compositionally biased region" description="Low complexity" evidence="1">
    <location>
        <begin position="143"/>
        <end position="154"/>
    </location>
</feature>
<sequence>MHRPVLRSALGRTARGVRSGRSNVDGARLLPMLACPSTTPATFFSTTTSNAVLKQIFARRTRLAAAASEVGALGDENKPGNDGPGDDRKSPVTDARSLGASRPLTPNPHFTSSAPDGPSSGDAGSGGGGGGPSRIINLRSLPRRLSADGSSSSRGGRGGGRFAGPSGVSSSGQFTGDSNRITKEPPGPGFGGESVNRRGRSGGRGGGRGRGRGRGLRRGRWNRDGRADDEFSDENARKEEEDDDEVNPEVVAWMDAREVGVATAAATRQAILETVVRGVYEAPVPAATTAEDGSGGGGGDDLFATLQRYRAKDPTYTKQSAANFDAKVRELLPTGTASGGKGNNRPARA</sequence>
<organism evidence="2 3">
    <name type="scientific">Niveomyces insectorum RCEF 264</name>
    <dbReference type="NCBI Taxonomy" id="1081102"/>
    <lineage>
        <taxon>Eukaryota</taxon>
        <taxon>Fungi</taxon>
        <taxon>Dikarya</taxon>
        <taxon>Ascomycota</taxon>
        <taxon>Pezizomycotina</taxon>
        <taxon>Sordariomycetes</taxon>
        <taxon>Hypocreomycetidae</taxon>
        <taxon>Hypocreales</taxon>
        <taxon>Cordycipitaceae</taxon>
        <taxon>Niveomyces</taxon>
    </lineage>
</organism>
<accession>A0A162IC22</accession>
<feature type="compositionally biased region" description="Basic and acidic residues" evidence="1">
    <location>
        <begin position="221"/>
        <end position="239"/>
    </location>
</feature>
<evidence type="ECO:0000313" key="3">
    <source>
        <dbReference type="Proteomes" id="UP000076874"/>
    </source>
</evidence>
<feature type="region of interest" description="Disordered" evidence="1">
    <location>
        <begin position="69"/>
        <end position="248"/>
    </location>
</feature>
<feature type="region of interest" description="Disordered" evidence="1">
    <location>
        <begin position="1"/>
        <end position="22"/>
    </location>
</feature>
<feature type="compositionally biased region" description="Gly residues" evidence="1">
    <location>
        <begin position="123"/>
        <end position="132"/>
    </location>
</feature>
<dbReference type="AlphaFoldDB" id="A0A162IC22"/>
<feature type="compositionally biased region" description="Basic residues" evidence="1">
    <location>
        <begin position="197"/>
        <end position="220"/>
    </location>
</feature>
<feature type="compositionally biased region" description="Polar residues" evidence="1">
    <location>
        <begin position="170"/>
        <end position="179"/>
    </location>
</feature>
<comment type="caution">
    <text evidence="2">The sequence shown here is derived from an EMBL/GenBank/DDBJ whole genome shotgun (WGS) entry which is preliminary data.</text>
</comment>
<proteinExistence type="predicted"/>
<dbReference type="EMBL" id="AZHD01000021">
    <property type="protein sequence ID" value="OAA54975.1"/>
    <property type="molecule type" value="Genomic_DNA"/>
</dbReference>
<name>A0A162IC22_9HYPO</name>
<reference evidence="2 3" key="1">
    <citation type="journal article" date="2016" name="Genome Biol. Evol.">
        <title>Divergent and convergent evolution of fungal pathogenicity.</title>
        <authorList>
            <person name="Shang Y."/>
            <person name="Xiao G."/>
            <person name="Zheng P."/>
            <person name="Cen K."/>
            <person name="Zhan S."/>
            <person name="Wang C."/>
        </authorList>
    </citation>
    <scope>NUCLEOTIDE SEQUENCE [LARGE SCALE GENOMIC DNA]</scope>
    <source>
        <strain evidence="2 3">RCEF 264</strain>
    </source>
</reference>
<feature type="compositionally biased region" description="Low complexity" evidence="1">
    <location>
        <begin position="112"/>
        <end position="122"/>
    </location>
</feature>
<feature type="compositionally biased region" description="Basic and acidic residues" evidence="1">
    <location>
        <begin position="75"/>
        <end position="91"/>
    </location>
</feature>
<dbReference type="STRING" id="1081102.A0A162IC22"/>
<protein>
    <submittedName>
        <fullName evidence="2">Uncharacterized protein</fullName>
    </submittedName>
</protein>
<keyword evidence="3" id="KW-1185">Reference proteome</keyword>
<gene>
    <name evidence="2" type="ORF">SPI_08479</name>
</gene>